<comment type="caution">
    <text evidence="1">The sequence shown here is derived from an EMBL/GenBank/DDBJ whole genome shotgun (WGS) entry which is preliminary data.</text>
</comment>
<accession>A0A6M0RY62</accession>
<protein>
    <recommendedName>
        <fullName evidence="3">PD(D/E)XK endonuclease domain-containing protein</fullName>
    </recommendedName>
</protein>
<sequence>MQTKQYDFETQRKVGKEGEALLDQWLYPVYKVLDVSDDLRYQQSGIDRIVTRSDGSVITVEYKFDIAARRTGNLFFETMSNDKAKIPGWGWSSQADYWIFLIPQQEILVFTPGKLRALVWALQATLKKRSVANKGHNTIGYPIPLIQARKVAFQSKTLYLEKL</sequence>
<dbReference type="EMBL" id="QXHD01000011">
    <property type="protein sequence ID" value="NEZ61168.1"/>
    <property type="molecule type" value="Genomic_DNA"/>
</dbReference>
<proteinExistence type="predicted"/>
<name>A0A6M0RY62_9CYAN</name>
<organism evidence="1 2">
    <name type="scientific">Adonisia turfae CCMR0081</name>
    <dbReference type="NCBI Taxonomy" id="2292702"/>
    <lineage>
        <taxon>Bacteria</taxon>
        <taxon>Bacillati</taxon>
        <taxon>Cyanobacteriota</taxon>
        <taxon>Adonisia</taxon>
        <taxon>Adonisia turfae</taxon>
    </lineage>
</organism>
<reference evidence="1 2" key="1">
    <citation type="journal article" date="2020" name="Microb. Ecol.">
        <title>Ecogenomics of the Marine Benthic Filamentous Cyanobacterium Adonisia.</title>
        <authorList>
            <person name="Walter J.M."/>
            <person name="Coutinho F.H."/>
            <person name="Leomil L."/>
            <person name="Hargreaves P.I."/>
            <person name="Campeao M.E."/>
            <person name="Vieira V.V."/>
            <person name="Silva B.S."/>
            <person name="Fistarol G.O."/>
            <person name="Salomon P.S."/>
            <person name="Sawabe T."/>
            <person name="Mino S."/>
            <person name="Hosokawa M."/>
            <person name="Miyashita H."/>
            <person name="Maruyama F."/>
            <person name="van Verk M.C."/>
            <person name="Dutilh B.E."/>
            <person name="Thompson C.C."/>
            <person name="Thompson F.L."/>
        </authorList>
    </citation>
    <scope>NUCLEOTIDE SEQUENCE [LARGE SCALE GENOMIC DNA]</scope>
    <source>
        <strain evidence="1 2">CCMR0081</strain>
    </source>
</reference>
<keyword evidence="2" id="KW-1185">Reference proteome</keyword>
<evidence type="ECO:0000313" key="2">
    <source>
        <dbReference type="Proteomes" id="UP000481033"/>
    </source>
</evidence>
<dbReference type="RefSeq" id="WP_163703741.1">
    <property type="nucleotide sequence ID" value="NZ_QXHD01000011.1"/>
</dbReference>
<dbReference type="AlphaFoldDB" id="A0A6M0RY62"/>
<gene>
    <name evidence="1" type="ORF">DXZ20_37170</name>
</gene>
<evidence type="ECO:0000313" key="1">
    <source>
        <dbReference type="EMBL" id="NEZ61168.1"/>
    </source>
</evidence>
<dbReference type="Proteomes" id="UP000481033">
    <property type="component" value="Unassembled WGS sequence"/>
</dbReference>
<evidence type="ECO:0008006" key="3">
    <source>
        <dbReference type="Google" id="ProtNLM"/>
    </source>
</evidence>